<dbReference type="AlphaFoldDB" id="A0A2X3L456"/>
<dbReference type="EMBL" id="UAVU01000010">
    <property type="protein sequence ID" value="SQC93449.1"/>
    <property type="molecule type" value="Genomic_DNA"/>
</dbReference>
<proteinExistence type="predicted"/>
<protein>
    <submittedName>
        <fullName evidence="1">Uncharacterized protein</fullName>
    </submittedName>
</protein>
<name>A0A2X3L456_9ENTR</name>
<evidence type="ECO:0000313" key="2">
    <source>
        <dbReference type="Proteomes" id="UP000251197"/>
    </source>
</evidence>
<dbReference type="Proteomes" id="UP000251197">
    <property type="component" value="Unassembled WGS sequence"/>
</dbReference>
<sequence>MEKQIINWRHSRARSEIHSHGGRVTGWHRDMPIVYALAPLSGPVWPVMEMIEVLGGVRKVTPDIKYRRLYRYLGLVMPATTERRYLDFIARAESNGAVMLTFRCPHCNSEILTPAAPVGDVWDSMSTCPYCEGLFMKVTTTHYVKTGVLSQDATVIWSN</sequence>
<reference evidence="1 2" key="1">
    <citation type="submission" date="2018-06" db="EMBL/GenBank/DDBJ databases">
        <authorList>
            <consortium name="Pathogen Informatics"/>
            <person name="Doyle S."/>
        </authorList>
    </citation>
    <scope>NUCLEOTIDE SEQUENCE [LARGE SCALE GENOMIC DNA]</scope>
    <source>
        <strain evidence="1 2">NCTC12120</strain>
    </source>
</reference>
<accession>A0A2X3L456</accession>
<evidence type="ECO:0000313" key="1">
    <source>
        <dbReference type="EMBL" id="SQC93449.1"/>
    </source>
</evidence>
<gene>
    <name evidence="1" type="ORF">NCTC12120_06563</name>
</gene>
<organism evidence="1 2">
    <name type="scientific">Cedecea neteri</name>
    <dbReference type="NCBI Taxonomy" id="158822"/>
    <lineage>
        <taxon>Bacteria</taxon>
        <taxon>Pseudomonadati</taxon>
        <taxon>Pseudomonadota</taxon>
        <taxon>Gammaproteobacteria</taxon>
        <taxon>Enterobacterales</taxon>
        <taxon>Enterobacteriaceae</taxon>
        <taxon>Cedecea</taxon>
    </lineage>
</organism>